<accession>N9MH48</accession>
<dbReference type="PATRIC" id="fig|1217703.3.peg.3728"/>
<reference evidence="1 2" key="1">
    <citation type="submission" date="2013-02" db="EMBL/GenBank/DDBJ databases">
        <title>The Genome Sequence of Acinetobacter sp. ANC 4105.</title>
        <authorList>
            <consortium name="The Broad Institute Genome Sequencing Platform"/>
            <consortium name="The Broad Institute Genome Sequencing Center for Infectious Disease"/>
            <person name="Cerqueira G."/>
            <person name="Feldgarden M."/>
            <person name="Courvalin P."/>
            <person name="Perichon B."/>
            <person name="Grillot-Courvalin C."/>
            <person name="Clermont D."/>
            <person name="Rocha E."/>
            <person name="Yoon E.-J."/>
            <person name="Nemec A."/>
            <person name="Walker B."/>
            <person name="Young S.K."/>
            <person name="Zeng Q."/>
            <person name="Gargeya S."/>
            <person name="Fitzgerald M."/>
            <person name="Haas B."/>
            <person name="Abouelleil A."/>
            <person name="Alvarado L."/>
            <person name="Arachchi H.M."/>
            <person name="Berlin A.M."/>
            <person name="Chapman S.B."/>
            <person name="Dewar J."/>
            <person name="Goldberg J."/>
            <person name="Griggs A."/>
            <person name="Gujja S."/>
            <person name="Hansen M."/>
            <person name="Howarth C."/>
            <person name="Imamovic A."/>
            <person name="Larimer J."/>
            <person name="McCowan C."/>
            <person name="Murphy C."/>
            <person name="Neiman D."/>
            <person name="Pearson M."/>
            <person name="Priest M."/>
            <person name="Roberts A."/>
            <person name="Saif S."/>
            <person name="Shea T."/>
            <person name="Sisk P."/>
            <person name="Sykes S."/>
            <person name="Wortman J."/>
            <person name="Nusbaum C."/>
            <person name="Birren B."/>
        </authorList>
    </citation>
    <scope>NUCLEOTIDE SEQUENCE [LARGE SCALE GENOMIC DNA]</scope>
    <source>
        <strain evidence="1 2">ANC 4105</strain>
    </source>
</reference>
<proteinExistence type="predicted"/>
<dbReference type="EMBL" id="APRL01000015">
    <property type="protein sequence ID" value="ENW90086.1"/>
    <property type="molecule type" value="Genomic_DNA"/>
</dbReference>
<evidence type="ECO:0000313" key="2">
    <source>
        <dbReference type="Proteomes" id="UP000013261"/>
    </source>
</evidence>
<evidence type="ECO:0000313" key="1">
    <source>
        <dbReference type="EMBL" id="ENW90086.1"/>
    </source>
</evidence>
<dbReference type="HOGENOM" id="CLU_2056273_0_0_6"/>
<sequence>MKILFISIAITLITLFLRRSSHAKKLQDQAYQTHVEISAFPIHIRSLKDEDKDELVKELALKYFGKKLDQSQNDKIGDLLQDHIRAGTDFVRASAEMVKSVKPSALIDKINKPVDKIND</sequence>
<keyword evidence="2" id="KW-1185">Reference proteome</keyword>
<protein>
    <submittedName>
        <fullName evidence="1">Uncharacterized protein</fullName>
    </submittedName>
</protein>
<gene>
    <name evidence="1" type="ORF">F904_03840</name>
</gene>
<name>N9MH48_9GAMM</name>
<dbReference type="eggNOG" id="ENOG50345HV">
    <property type="taxonomic scope" value="Bacteria"/>
</dbReference>
<dbReference type="AlphaFoldDB" id="N9MH48"/>
<comment type="caution">
    <text evidence="1">The sequence shown here is derived from an EMBL/GenBank/DDBJ whole genome shotgun (WGS) entry which is preliminary data.</text>
</comment>
<organism evidence="1 2">
    <name type="scientific">Acinetobacter dispersus</name>
    <dbReference type="NCBI Taxonomy" id="70348"/>
    <lineage>
        <taxon>Bacteria</taxon>
        <taxon>Pseudomonadati</taxon>
        <taxon>Pseudomonadota</taxon>
        <taxon>Gammaproteobacteria</taxon>
        <taxon>Moraxellales</taxon>
        <taxon>Moraxellaceae</taxon>
        <taxon>Acinetobacter</taxon>
    </lineage>
</organism>
<dbReference type="Proteomes" id="UP000013261">
    <property type="component" value="Unassembled WGS sequence"/>
</dbReference>